<dbReference type="PANTHER" id="PTHR33112:SF12">
    <property type="entry name" value="HETEROKARYON INCOMPATIBILITY DOMAIN-CONTAINING PROTEIN"/>
    <property type="match status" value="1"/>
</dbReference>
<dbReference type="OrthoDB" id="5135333at2759"/>
<organism evidence="2 3">
    <name type="scientific">Tolypocladium ophioglossoides (strain CBS 100239)</name>
    <name type="common">Snaketongue truffleclub</name>
    <name type="synonym">Elaphocordyceps ophioglossoides</name>
    <dbReference type="NCBI Taxonomy" id="1163406"/>
    <lineage>
        <taxon>Eukaryota</taxon>
        <taxon>Fungi</taxon>
        <taxon>Dikarya</taxon>
        <taxon>Ascomycota</taxon>
        <taxon>Pezizomycotina</taxon>
        <taxon>Sordariomycetes</taxon>
        <taxon>Hypocreomycetidae</taxon>
        <taxon>Hypocreales</taxon>
        <taxon>Ophiocordycipitaceae</taxon>
        <taxon>Tolypocladium</taxon>
    </lineage>
</organism>
<dbReference type="Pfam" id="PF06985">
    <property type="entry name" value="HET"/>
    <property type="match status" value="1"/>
</dbReference>
<protein>
    <recommendedName>
        <fullName evidence="1">Heterokaryon incompatibility domain-containing protein</fullName>
    </recommendedName>
</protein>
<evidence type="ECO:0000313" key="3">
    <source>
        <dbReference type="Proteomes" id="UP000036947"/>
    </source>
</evidence>
<dbReference type="InterPro" id="IPR010730">
    <property type="entry name" value="HET"/>
</dbReference>
<dbReference type="AlphaFoldDB" id="A0A0L0MZF5"/>
<evidence type="ECO:0000313" key="2">
    <source>
        <dbReference type="EMBL" id="KND87207.1"/>
    </source>
</evidence>
<evidence type="ECO:0000259" key="1">
    <source>
        <dbReference type="Pfam" id="PF06985"/>
    </source>
</evidence>
<proteinExistence type="predicted"/>
<feature type="domain" description="Heterokaryon incompatibility" evidence="1">
    <location>
        <begin position="183"/>
        <end position="338"/>
    </location>
</feature>
<sequence length="739" mass="83495">MVLRRQRCPACGVCEKIILLLHTPNCGDITLGSGREVLEPSQGCDIHCKLVGSALSLDVHQPPIQLSAAMESIRQIRIVKNPLNAGAIVVADTSPSPSIPRLPLSALYVLKGPRDADDLVGGRILHPKWIDVGLPARWKNTCARLHDGLCKSFLVQSLSSVRPTWLVDVQRRCLVRAPHKCSYIALSYVWGNQETLQAVRNNHTRLQEPGSLSLTSWAKPISTTTRNVMGIVELLGERHLWVDTLCIVHDDEAQKPRELANMGAIYANASVTIIAIQGEHANTGLKGFRDISEPRNLRQVVHVLTDRVKAIQNPVEANFYELACEHSIWATRGWTYQEHLLSRRRLIFDGDSLRWECTAAIWREHVEWSPGLRPDHNDIITFQSMFESPIPEFNGFAEILRNYNSRDFTYPEDTLDAFAGITSAIGWSVGGSLVSGLPTASFDVLLLWQPEKKVVRRTARDPKKRHCLPSWSWAGWSGSVQMDVASASDFIRNSPRRSVWMSSSARVTRCVSWKYHETVEAPGISIHPSILECREEWLEGRDKGTSGWTRHPISANSHARYEMPDPRSPSSCFFRHPLHPGFDFWYPIPLPGSGSAFSVVQAPCISCRTRRVWLWPAERIQRLYGYPPLFSLRNKVGTWVGVLQPQVGIDESYETLREPSEAVELVEIAKGFCRDTTSPHPGLPEIGHLDKPRSGEWYEYYWVIWVKWKSGIAYREGLGRVCKQVWESHIREEVDLMLG</sequence>
<name>A0A0L0MZF5_TOLOC</name>
<reference evidence="2 3" key="1">
    <citation type="journal article" date="2015" name="BMC Genomics">
        <title>The genome of the truffle-parasite Tolypocladium ophioglossoides and the evolution of antifungal peptaibiotics.</title>
        <authorList>
            <person name="Quandt C.A."/>
            <person name="Bushley K.E."/>
            <person name="Spatafora J.W."/>
        </authorList>
    </citation>
    <scope>NUCLEOTIDE SEQUENCE [LARGE SCALE GENOMIC DNA]</scope>
    <source>
        <strain evidence="2 3">CBS 100239</strain>
    </source>
</reference>
<dbReference type="STRING" id="1163406.A0A0L0MZF5"/>
<dbReference type="Proteomes" id="UP000036947">
    <property type="component" value="Unassembled WGS sequence"/>
</dbReference>
<dbReference type="EMBL" id="LFRF01000040">
    <property type="protein sequence ID" value="KND87207.1"/>
    <property type="molecule type" value="Genomic_DNA"/>
</dbReference>
<keyword evidence="3" id="KW-1185">Reference proteome</keyword>
<dbReference type="PANTHER" id="PTHR33112">
    <property type="entry name" value="DOMAIN PROTEIN, PUTATIVE-RELATED"/>
    <property type="match status" value="1"/>
</dbReference>
<accession>A0A0L0MZF5</accession>
<comment type="caution">
    <text evidence="2">The sequence shown here is derived from an EMBL/GenBank/DDBJ whole genome shotgun (WGS) entry which is preliminary data.</text>
</comment>
<gene>
    <name evidence="2" type="ORF">TOPH_08137</name>
</gene>